<dbReference type="Proteomes" id="UP000051298">
    <property type="component" value="Unassembled WGS sequence"/>
</dbReference>
<dbReference type="PANTHER" id="PTHR21666:SF289">
    <property type="entry name" value="L-ALA--D-GLU ENDOPEPTIDASE"/>
    <property type="match status" value="1"/>
</dbReference>
<dbReference type="GO" id="GO:0004222">
    <property type="term" value="F:metalloendopeptidase activity"/>
    <property type="evidence" value="ECO:0007669"/>
    <property type="project" value="TreeGrafter"/>
</dbReference>
<evidence type="ECO:0000313" key="4">
    <source>
        <dbReference type="Proteomes" id="UP000051298"/>
    </source>
</evidence>
<dbReference type="SUPFAM" id="SSF51261">
    <property type="entry name" value="Duplicated hybrid motif"/>
    <property type="match status" value="1"/>
</dbReference>
<evidence type="ECO:0000259" key="2">
    <source>
        <dbReference type="Pfam" id="PF01551"/>
    </source>
</evidence>
<evidence type="ECO:0000313" key="3">
    <source>
        <dbReference type="EMBL" id="CUH60844.1"/>
    </source>
</evidence>
<dbReference type="Gene3D" id="2.70.70.10">
    <property type="entry name" value="Glucose Permease (Domain IIA)"/>
    <property type="match status" value="1"/>
</dbReference>
<evidence type="ECO:0000256" key="1">
    <source>
        <dbReference type="ARBA" id="ARBA00022729"/>
    </source>
</evidence>
<organism evidence="3 4">
    <name type="scientific">Thalassobacter stenotrophicus</name>
    <dbReference type="NCBI Taxonomy" id="266809"/>
    <lineage>
        <taxon>Bacteria</taxon>
        <taxon>Pseudomonadati</taxon>
        <taxon>Pseudomonadota</taxon>
        <taxon>Alphaproteobacteria</taxon>
        <taxon>Rhodobacterales</taxon>
        <taxon>Roseobacteraceae</taxon>
        <taxon>Thalassobacter</taxon>
    </lineage>
</organism>
<dbReference type="Pfam" id="PF01551">
    <property type="entry name" value="Peptidase_M23"/>
    <property type="match status" value="1"/>
</dbReference>
<feature type="domain" description="M23ase beta-sheet core" evidence="2">
    <location>
        <begin position="314"/>
        <end position="411"/>
    </location>
</feature>
<dbReference type="EMBL" id="CYRX01000030">
    <property type="protein sequence ID" value="CUH60844.1"/>
    <property type="molecule type" value="Genomic_DNA"/>
</dbReference>
<dbReference type="InterPro" id="IPR011055">
    <property type="entry name" value="Dup_hybrid_motif"/>
</dbReference>
<dbReference type="Gene3D" id="3.10.450.350">
    <property type="match status" value="2"/>
</dbReference>
<dbReference type="AlphaFoldDB" id="A0A0P1F091"/>
<reference evidence="3 4" key="1">
    <citation type="submission" date="2015-09" db="EMBL/GenBank/DDBJ databases">
        <authorList>
            <consortium name="Swine Surveillance"/>
        </authorList>
    </citation>
    <scope>NUCLEOTIDE SEQUENCE [LARGE SCALE GENOMIC DNA]</scope>
    <source>
        <strain evidence="3 4">CECT 5294</strain>
    </source>
</reference>
<protein>
    <submittedName>
        <fullName evidence="3">Septal ring factor</fullName>
    </submittedName>
</protein>
<dbReference type="InterPro" id="IPR050570">
    <property type="entry name" value="Cell_wall_metabolism_enzyme"/>
</dbReference>
<dbReference type="CDD" id="cd12797">
    <property type="entry name" value="M23_peptidase"/>
    <property type="match status" value="1"/>
</dbReference>
<accession>A0A0P1F091</accession>
<proteinExistence type="predicted"/>
<name>A0A0P1F091_9RHOB</name>
<dbReference type="PANTHER" id="PTHR21666">
    <property type="entry name" value="PEPTIDASE-RELATED"/>
    <property type="match status" value="1"/>
</dbReference>
<dbReference type="RefSeq" id="WP_058123711.1">
    <property type="nucleotide sequence ID" value="NZ_CYRX01000030.1"/>
</dbReference>
<dbReference type="InterPro" id="IPR016047">
    <property type="entry name" value="M23ase_b-sheet_dom"/>
</dbReference>
<keyword evidence="1" id="KW-0732">Signal</keyword>
<sequence>MKLRYPAFGVASAGVAVVLVMGLPTIWKMAPVPEALVVVSDWQPAPLQSPAMRTQPLMPFEPAVVRSDTVAWAPEPPSRPVIDVALPETKPPMEMWSGSLSSGETLDALLSKAGLYAPDRAEVALALATEYDLRKLKPGYGIEVETSLSGSLRRVVLSVDAGVQIEAVFADEIAIRKIVPEPDLVLRAADTKVETSIFATLASADIPARFAVDLAEMLGGTVDFRRDLKGGERLQLMWREATLGDQVIRPPRLSFAAIVIDEALYEIVWPDDNSGNATIFVDGELLRVFAQPVKGARLSSVYGNRRHPVFGDVRMHTGVDFAAPYGTPVYATAPGRISFIGRRGGYGRVVEIAHGSDTMTRYAHLSSAPEGLYIGDRVAAGDVIGRVGATGTATGPNLHYEVRVDGRPTDPMSEERLAEASSAEGTNSDIVSRLEDSRAQFSGLLDTDIATATSERL</sequence>
<gene>
    <name evidence="3" type="primary">envC</name>
    <name evidence="3" type="ORF">THS5294_02140</name>
</gene>